<sequence length="452" mass="48194">MVVATAAQPRDAHGRAAGAVGATEAPACSVERAWLWVAAGNVTDWPRVARRALLWDSTKATYLPRTPMEVVETMASSKLNVLYWLPLRAGVPEDTQREIMEQAALRGIHVVMLSWAQPMSAADYEAAAAGRADPQNDDPILSYYDSDPDTDPLLDEEEREEAKELLEAEVVARDLVRRRLLFLDFLFGGGKDKGAQGAGDGEGRRMGGSGVRRSGGAGRSLIRGGGGGGAGYGDGEGAGGRKMVKKKKKMMKKKMKKKRKVLPSTGGGDDSFSDDDEDRERSSAQDLYRRRALLGQRLRYDQADDAEDAVDLEGEPYIQPAARGIRARASAVAATAAALRSESGYGSKAGARGAIRGPVSSSTQALDLLRAAGQAVVALDDIDGLLGAWPGVAVGAERLWASQEDGGVVEEEWTRPASAVVRLSVHRCRMGARGVEVWRLGPLGPCPGEEAD</sequence>
<dbReference type="AlphaFoldDB" id="A0A835YJ72"/>
<reference evidence="2" key="1">
    <citation type="journal article" date="2020" name="bioRxiv">
        <title>Comparative genomics of Chlamydomonas.</title>
        <authorList>
            <person name="Craig R.J."/>
            <person name="Hasan A.R."/>
            <person name="Ness R.W."/>
            <person name="Keightley P.D."/>
        </authorList>
    </citation>
    <scope>NUCLEOTIDE SEQUENCE</scope>
    <source>
        <strain evidence="2">CCAP 11/70</strain>
    </source>
</reference>
<feature type="region of interest" description="Disordered" evidence="1">
    <location>
        <begin position="193"/>
        <end position="285"/>
    </location>
</feature>
<feature type="compositionally biased region" description="Basic residues" evidence="1">
    <location>
        <begin position="242"/>
        <end position="261"/>
    </location>
</feature>
<evidence type="ECO:0000256" key="1">
    <source>
        <dbReference type="SAM" id="MobiDB-lite"/>
    </source>
</evidence>
<organism evidence="2 3">
    <name type="scientific">Edaphochlamys debaryana</name>
    <dbReference type="NCBI Taxonomy" id="47281"/>
    <lineage>
        <taxon>Eukaryota</taxon>
        <taxon>Viridiplantae</taxon>
        <taxon>Chlorophyta</taxon>
        <taxon>core chlorophytes</taxon>
        <taxon>Chlorophyceae</taxon>
        <taxon>CS clade</taxon>
        <taxon>Chlamydomonadales</taxon>
        <taxon>Chlamydomonadales incertae sedis</taxon>
        <taxon>Edaphochlamys</taxon>
    </lineage>
</organism>
<feature type="compositionally biased region" description="Gly residues" evidence="1">
    <location>
        <begin position="196"/>
        <end position="240"/>
    </location>
</feature>
<accession>A0A835YJ72</accession>
<evidence type="ECO:0000313" key="3">
    <source>
        <dbReference type="Proteomes" id="UP000612055"/>
    </source>
</evidence>
<name>A0A835YJ72_9CHLO</name>
<evidence type="ECO:0000313" key="2">
    <source>
        <dbReference type="EMBL" id="KAG2498649.1"/>
    </source>
</evidence>
<dbReference type="Proteomes" id="UP000612055">
    <property type="component" value="Unassembled WGS sequence"/>
</dbReference>
<proteinExistence type="predicted"/>
<gene>
    <name evidence="2" type="ORF">HYH03_003395</name>
</gene>
<comment type="caution">
    <text evidence="2">The sequence shown here is derived from an EMBL/GenBank/DDBJ whole genome shotgun (WGS) entry which is preliminary data.</text>
</comment>
<keyword evidence="3" id="KW-1185">Reference proteome</keyword>
<feature type="region of interest" description="Disordered" evidence="1">
    <location>
        <begin position="127"/>
        <end position="161"/>
    </location>
</feature>
<feature type="compositionally biased region" description="Acidic residues" evidence="1">
    <location>
        <begin position="146"/>
        <end position="159"/>
    </location>
</feature>
<dbReference type="EMBL" id="JAEHOE010000009">
    <property type="protein sequence ID" value="KAG2498649.1"/>
    <property type="molecule type" value="Genomic_DNA"/>
</dbReference>
<protein>
    <submittedName>
        <fullName evidence="2">Uncharacterized protein</fullName>
    </submittedName>
</protein>